<proteinExistence type="predicted"/>
<dbReference type="EMBL" id="ML977206">
    <property type="protein sequence ID" value="KAF1981152.1"/>
    <property type="molecule type" value="Genomic_DNA"/>
</dbReference>
<gene>
    <name evidence="1" type="ORF">K402DRAFT_249855</name>
</gene>
<name>A0A6G1GJX1_9PEZI</name>
<keyword evidence="2" id="KW-1185">Reference proteome</keyword>
<evidence type="ECO:0000313" key="2">
    <source>
        <dbReference type="Proteomes" id="UP000800041"/>
    </source>
</evidence>
<dbReference type="Proteomes" id="UP000800041">
    <property type="component" value="Unassembled WGS sequence"/>
</dbReference>
<protein>
    <submittedName>
        <fullName evidence="1">Uncharacterized protein</fullName>
    </submittedName>
</protein>
<dbReference type="AlphaFoldDB" id="A0A6G1GJX1"/>
<accession>A0A6G1GJX1</accession>
<sequence>MRHSSTLAPWTLSLPHSQTDAPLMLPLQIIALLLLGHHPEGHTWVMGQMDGAEQMLMGEMGDGRWAMGGRGLLPHLRSSCALARRAWWQRVVAPSAPLPSLCPILCHKEGVDFVFFLLLTTVINARRSWEADRDHPPQKTDLPYFYSCSSTTSGRVLKQRCAGLLDLSLKRPPDLLPTPCR</sequence>
<reference evidence="1" key="1">
    <citation type="journal article" date="2020" name="Stud. Mycol.">
        <title>101 Dothideomycetes genomes: a test case for predicting lifestyles and emergence of pathogens.</title>
        <authorList>
            <person name="Haridas S."/>
            <person name="Albert R."/>
            <person name="Binder M."/>
            <person name="Bloem J."/>
            <person name="Labutti K."/>
            <person name="Salamov A."/>
            <person name="Andreopoulos B."/>
            <person name="Baker S."/>
            <person name="Barry K."/>
            <person name="Bills G."/>
            <person name="Bluhm B."/>
            <person name="Cannon C."/>
            <person name="Castanera R."/>
            <person name="Culley D."/>
            <person name="Daum C."/>
            <person name="Ezra D."/>
            <person name="Gonzalez J."/>
            <person name="Henrissat B."/>
            <person name="Kuo A."/>
            <person name="Liang C."/>
            <person name="Lipzen A."/>
            <person name="Lutzoni F."/>
            <person name="Magnuson J."/>
            <person name="Mondo S."/>
            <person name="Nolan M."/>
            <person name="Ohm R."/>
            <person name="Pangilinan J."/>
            <person name="Park H.-J."/>
            <person name="Ramirez L."/>
            <person name="Alfaro M."/>
            <person name="Sun H."/>
            <person name="Tritt A."/>
            <person name="Yoshinaga Y."/>
            <person name="Zwiers L.-H."/>
            <person name="Turgeon B."/>
            <person name="Goodwin S."/>
            <person name="Spatafora J."/>
            <person name="Crous P."/>
            <person name="Grigoriev I."/>
        </authorList>
    </citation>
    <scope>NUCLEOTIDE SEQUENCE</scope>
    <source>
        <strain evidence="1">CBS 113979</strain>
    </source>
</reference>
<evidence type="ECO:0000313" key="1">
    <source>
        <dbReference type="EMBL" id="KAF1981152.1"/>
    </source>
</evidence>
<organism evidence="1 2">
    <name type="scientific">Aulographum hederae CBS 113979</name>
    <dbReference type="NCBI Taxonomy" id="1176131"/>
    <lineage>
        <taxon>Eukaryota</taxon>
        <taxon>Fungi</taxon>
        <taxon>Dikarya</taxon>
        <taxon>Ascomycota</taxon>
        <taxon>Pezizomycotina</taxon>
        <taxon>Dothideomycetes</taxon>
        <taxon>Pleosporomycetidae</taxon>
        <taxon>Aulographales</taxon>
        <taxon>Aulographaceae</taxon>
    </lineage>
</organism>